<evidence type="ECO:0000313" key="1">
    <source>
        <dbReference type="EMBL" id="QCE14277.1"/>
    </source>
</evidence>
<organism evidence="1 2">
    <name type="scientific">Vigna unguiculata</name>
    <name type="common">Cowpea</name>
    <dbReference type="NCBI Taxonomy" id="3917"/>
    <lineage>
        <taxon>Eukaryota</taxon>
        <taxon>Viridiplantae</taxon>
        <taxon>Streptophyta</taxon>
        <taxon>Embryophyta</taxon>
        <taxon>Tracheophyta</taxon>
        <taxon>Spermatophyta</taxon>
        <taxon>Magnoliopsida</taxon>
        <taxon>eudicotyledons</taxon>
        <taxon>Gunneridae</taxon>
        <taxon>Pentapetalae</taxon>
        <taxon>rosids</taxon>
        <taxon>fabids</taxon>
        <taxon>Fabales</taxon>
        <taxon>Fabaceae</taxon>
        <taxon>Papilionoideae</taxon>
        <taxon>50 kb inversion clade</taxon>
        <taxon>NPAAA clade</taxon>
        <taxon>indigoferoid/millettioid clade</taxon>
        <taxon>Phaseoleae</taxon>
        <taxon>Vigna</taxon>
    </lineage>
</organism>
<name>A0A4D6NR59_VIGUN</name>
<protein>
    <submittedName>
        <fullName evidence="1">Uncharacterized protein</fullName>
    </submittedName>
</protein>
<gene>
    <name evidence="1" type="ORF">DEO72_LG11g1276</name>
</gene>
<dbReference type="Proteomes" id="UP000501690">
    <property type="component" value="Linkage Group LG11"/>
</dbReference>
<sequence>MKGLPDLKVNQLRWIMKREHPDENCSLDGGLALVILSAAFTNPFCGKYKWEKKGWGELLMASSPSSPKIKE</sequence>
<evidence type="ECO:0000313" key="2">
    <source>
        <dbReference type="Proteomes" id="UP000501690"/>
    </source>
</evidence>
<dbReference type="AlphaFoldDB" id="A0A4D6NR59"/>
<keyword evidence="2" id="KW-1185">Reference proteome</keyword>
<proteinExistence type="predicted"/>
<reference evidence="1 2" key="1">
    <citation type="submission" date="2019-04" db="EMBL/GenBank/DDBJ databases">
        <title>An improved genome assembly and genetic linkage map for asparagus bean, Vigna unguiculata ssp. sesquipedialis.</title>
        <authorList>
            <person name="Xia Q."/>
            <person name="Zhang R."/>
            <person name="Dong Y."/>
        </authorList>
    </citation>
    <scope>NUCLEOTIDE SEQUENCE [LARGE SCALE GENOMIC DNA]</scope>
    <source>
        <tissue evidence="1">Leaf</tissue>
    </source>
</reference>
<accession>A0A4D6NR59</accession>
<dbReference type="EMBL" id="CP039355">
    <property type="protein sequence ID" value="QCE14277.1"/>
    <property type="molecule type" value="Genomic_DNA"/>
</dbReference>